<comment type="similarity">
    <text evidence="2">In the C-terminal section; belongs to the transpeptidase family.</text>
</comment>
<evidence type="ECO:0000256" key="12">
    <source>
        <dbReference type="SAM" id="MobiDB-lite"/>
    </source>
</evidence>
<evidence type="ECO:0000259" key="14">
    <source>
        <dbReference type="Pfam" id="PF00912"/>
    </source>
</evidence>
<evidence type="ECO:0000313" key="15">
    <source>
        <dbReference type="EMBL" id="MFC1456247.1"/>
    </source>
</evidence>
<evidence type="ECO:0000256" key="9">
    <source>
        <dbReference type="ARBA" id="ARBA00023268"/>
    </source>
</evidence>
<dbReference type="PANTHER" id="PTHR32282:SF33">
    <property type="entry name" value="PEPTIDOGLYCAN GLYCOSYLTRANSFERASE"/>
    <property type="match status" value="1"/>
</dbReference>
<dbReference type="InterPro" id="IPR036950">
    <property type="entry name" value="PBP_transglycosylase"/>
</dbReference>
<keyword evidence="7 15" id="KW-0808">Transferase</keyword>
<comment type="catalytic activity">
    <reaction evidence="11">
        <text>[GlcNAc-(1-&gt;4)-Mur2Ac(oyl-L-Ala-gamma-D-Glu-L-Lys-D-Ala-D-Ala)](n)-di-trans,octa-cis-undecaprenyl diphosphate + beta-D-GlcNAc-(1-&gt;4)-Mur2Ac(oyl-L-Ala-gamma-D-Glu-L-Lys-D-Ala-D-Ala)-di-trans,octa-cis-undecaprenyl diphosphate = [GlcNAc-(1-&gt;4)-Mur2Ac(oyl-L-Ala-gamma-D-Glu-L-Lys-D-Ala-D-Ala)](n+1)-di-trans,octa-cis-undecaprenyl diphosphate + di-trans,octa-cis-undecaprenyl diphosphate + H(+)</text>
        <dbReference type="Rhea" id="RHEA:23708"/>
        <dbReference type="Rhea" id="RHEA-COMP:9602"/>
        <dbReference type="Rhea" id="RHEA-COMP:9603"/>
        <dbReference type="ChEBI" id="CHEBI:15378"/>
        <dbReference type="ChEBI" id="CHEBI:58405"/>
        <dbReference type="ChEBI" id="CHEBI:60033"/>
        <dbReference type="ChEBI" id="CHEBI:78435"/>
        <dbReference type="EC" id="2.4.99.28"/>
    </reaction>
</comment>
<evidence type="ECO:0000256" key="1">
    <source>
        <dbReference type="ARBA" id="ARBA00004752"/>
    </source>
</evidence>
<feature type="domain" description="Penicillin-binding protein transpeptidase" evidence="13">
    <location>
        <begin position="384"/>
        <end position="624"/>
    </location>
</feature>
<dbReference type="InterPro" id="IPR012338">
    <property type="entry name" value="Beta-lactam/transpept-like"/>
</dbReference>
<dbReference type="Pfam" id="PF00905">
    <property type="entry name" value="Transpeptidase"/>
    <property type="match status" value="1"/>
</dbReference>
<comment type="pathway">
    <text evidence="1">Cell wall biogenesis; peptidoglycan biosynthesis.</text>
</comment>
<gene>
    <name evidence="15" type="ORF">ACETIH_05825</name>
</gene>
<dbReference type="Proteomes" id="UP001593940">
    <property type="component" value="Unassembled WGS sequence"/>
</dbReference>
<evidence type="ECO:0000313" key="16">
    <source>
        <dbReference type="Proteomes" id="UP001593940"/>
    </source>
</evidence>
<accession>A0ABV6Y4R2</accession>
<keyword evidence="9" id="KW-0511">Multifunctional enzyme</keyword>
<evidence type="ECO:0000256" key="2">
    <source>
        <dbReference type="ARBA" id="ARBA00007090"/>
    </source>
</evidence>
<dbReference type="EMBL" id="JBHOMY010000013">
    <property type="protein sequence ID" value="MFC1456247.1"/>
    <property type="molecule type" value="Genomic_DNA"/>
</dbReference>
<sequence>MTQVGPADLPRRTAVSQQPPLPFTTRIKRAALAFDAWLNSALFQGRSGLGSAWDWYSEKMKCLRFRGAPRVLLDLTSEATTLGATGAVVMLALALPAFRETEDDWLKTQDLAVTFLDRYGQEVGRRGLNLDDSYKLEDFPDHLIKAALATEDRRFYDHWGIDPIGTFRALLVNAQGGGVVQGGSSITQQLAKNLFLTNERSLERKIKEAFLALWLEFHLTKDEILKLYLDRAYMGGGAHGAVAAADYYFAKPAKDLTLAESAMLAGLFKAPTKYAPHINLPAARARANEVLRNMVEAGFLTEGQIQIARRNPATPVNRERETTPDFYLDWAFEQVKLQASQKKFGNERVLIVKTPLDTALQRHAEQTLENMLRQHGRQYKAGQGALVVMDVDGAVRAIVGGRDYGQSQFNRATGGLRQPGSSFKPFVYAAAMTTNPKLRPNSNVVDQPICLGNWCPQNYNRSFSGSMSLTSALARSINSIPVRMSLEIGKGNAKAGRAVIVDTAKRMGLTHPLTDSSSLPIGAAEVTVIDMAAAYAVFANGGKRADPYAAWEVRNSSGEVIFSRDRDTPPKQVLDTRVVQDMNFMLNKVVEEGTGKRAIIEGIPAAGKTGTTNGYKDAWFVGYTGNLVASVWYGNDDSTPMNDMTGGTLPAMTWQEVMKVAHQNLEIRPIPGASPANANRVASANRPAADQAQSPSQAFLAGTLSRRSYEVLGGIGTLFQSVDRSVTTGKAPEAPRSSAAVNTPRQVAMP</sequence>
<evidence type="ECO:0000256" key="5">
    <source>
        <dbReference type="ARBA" id="ARBA00022670"/>
    </source>
</evidence>
<feature type="compositionally biased region" description="Low complexity" evidence="12">
    <location>
        <begin position="687"/>
        <end position="696"/>
    </location>
</feature>
<evidence type="ECO:0000256" key="7">
    <source>
        <dbReference type="ARBA" id="ARBA00022679"/>
    </source>
</evidence>
<feature type="region of interest" description="Disordered" evidence="12">
    <location>
        <begin position="725"/>
        <end position="750"/>
    </location>
</feature>
<evidence type="ECO:0000256" key="11">
    <source>
        <dbReference type="ARBA" id="ARBA00049902"/>
    </source>
</evidence>
<feature type="compositionally biased region" description="Polar residues" evidence="12">
    <location>
        <begin position="739"/>
        <end position="750"/>
    </location>
</feature>
<evidence type="ECO:0000256" key="6">
    <source>
        <dbReference type="ARBA" id="ARBA00022676"/>
    </source>
</evidence>
<dbReference type="RefSeq" id="WP_377029110.1">
    <property type="nucleotide sequence ID" value="NZ_JBHOMY010000013.1"/>
</dbReference>
<dbReference type="InterPro" id="IPR001264">
    <property type="entry name" value="Glyco_trans_51"/>
</dbReference>
<dbReference type="Gene3D" id="3.40.710.10">
    <property type="entry name" value="DD-peptidase/beta-lactamase superfamily"/>
    <property type="match status" value="1"/>
</dbReference>
<feature type="region of interest" description="Disordered" evidence="12">
    <location>
        <begin position="669"/>
        <end position="696"/>
    </location>
</feature>
<keyword evidence="4" id="KW-0121">Carboxypeptidase</keyword>
<dbReference type="InterPro" id="IPR050396">
    <property type="entry name" value="Glycosyltr_51/Transpeptidase"/>
</dbReference>
<comment type="caution">
    <text evidence="15">The sequence shown here is derived from an EMBL/GenBank/DDBJ whole genome shotgun (WGS) entry which is preliminary data.</text>
</comment>
<keyword evidence="5" id="KW-0645">Protease</keyword>
<dbReference type="Gene3D" id="1.10.3810.10">
    <property type="entry name" value="Biosynthetic peptidoglycan transglycosylase-like"/>
    <property type="match status" value="1"/>
</dbReference>
<keyword evidence="6 15" id="KW-0328">Glycosyltransferase</keyword>
<organism evidence="15 16">
    <name type="scientific">Microvirga arabica</name>
    <dbReference type="NCBI Taxonomy" id="1128671"/>
    <lineage>
        <taxon>Bacteria</taxon>
        <taxon>Pseudomonadati</taxon>
        <taxon>Pseudomonadota</taxon>
        <taxon>Alphaproteobacteria</taxon>
        <taxon>Hyphomicrobiales</taxon>
        <taxon>Methylobacteriaceae</taxon>
        <taxon>Microvirga</taxon>
    </lineage>
</organism>
<dbReference type="SUPFAM" id="SSF56601">
    <property type="entry name" value="beta-lactamase/transpeptidase-like"/>
    <property type="match status" value="1"/>
</dbReference>
<keyword evidence="8" id="KW-0378">Hydrolase</keyword>
<evidence type="ECO:0000256" key="4">
    <source>
        <dbReference type="ARBA" id="ARBA00022645"/>
    </source>
</evidence>
<name>A0ABV6Y4R2_9HYPH</name>
<feature type="domain" description="Glycosyl transferase family 51" evidence="14">
    <location>
        <begin position="132"/>
        <end position="294"/>
    </location>
</feature>
<evidence type="ECO:0000256" key="8">
    <source>
        <dbReference type="ARBA" id="ARBA00022801"/>
    </source>
</evidence>
<dbReference type="EC" id="2.4.99.28" evidence="10"/>
<dbReference type="NCBIfam" id="TIGR02074">
    <property type="entry name" value="PBP_1a_fam"/>
    <property type="match status" value="1"/>
</dbReference>
<comment type="similarity">
    <text evidence="3">In the N-terminal section; belongs to the glycosyltransferase 51 family.</text>
</comment>
<evidence type="ECO:0000256" key="10">
    <source>
        <dbReference type="ARBA" id="ARBA00044770"/>
    </source>
</evidence>
<evidence type="ECO:0000256" key="3">
    <source>
        <dbReference type="ARBA" id="ARBA00007739"/>
    </source>
</evidence>
<proteinExistence type="inferred from homology"/>
<dbReference type="GO" id="GO:0016757">
    <property type="term" value="F:glycosyltransferase activity"/>
    <property type="evidence" value="ECO:0007669"/>
    <property type="project" value="UniProtKB-KW"/>
</dbReference>
<dbReference type="SUPFAM" id="SSF53955">
    <property type="entry name" value="Lysozyme-like"/>
    <property type="match status" value="1"/>
</dbReference>
<reference evidence="15 16" key="1">
    <citation type="submission" date="2024-09" db="EMBL/GenBank/DDBJ databases">
        <title>Nodulacao em especies de Leguminosae Basais da Amazonia e Caracterizacao dos Rizobios e Bacterias Associadas aos Nodulos.</title>
        <authorList>
            <person name="Jambeiro I.C.A."/>
            <person name="Lopes I.S."/>
            <person name="Aguiar E.R.G.R."/>
            <person name="Santos A.F.J."/>
            <person name="Dos Santos J.M.F."/>
            <person name="Gross E."/>
        </authorList>
    </citation>
    <scope>NUCLEOTIDE SEQUENCE [LARGE SCALE GENOMIC DNA]</scope>
    <source>
        <strain evidence="15 16">BRUESC1165</strain>
    </source>
</reference>
<dbReference type="Pfam" id="PF00912">
    <property type="entry name" value="Transgly"/>
    <property type="match status" value="1"/>
</dbReference>
<dbReference type="InterPro" id="IPR001460">
    <property type="entry name" value="PCN-bd_Tpept"/>
</dbReference>
<dbReference type="InterPro" id="IPR023346">
    <property type="entry name" value="Lysozyme-like_dom_sf"/>
</dbReference>
<evidence type="ECO:0000259" key="13">
    <source>
        <dbReference type="Pfam" id="PF00905"/>
    </source>
</evidence>
<protein>
    <recommendedName>
        <fullName evidence="10">peptidoglycan glycosyltransferase</fullName>
        <ecNumber evidence="10">2.4.99.28</ecNumber>
    </recommendedName>
</protein>
<keyword evidence="16" id="KW-1185">Reference proteome</keyword>
<dbReference type="PANTHER" id="PTHR32282">
    <property type="entry name" value="BINDING PROTEIN TRANSPEPTIDASE, PUTATIVE-RELATED"/>
    <property type="match status" value="1"/>
</dbReference>